<protein>
    <submittedName>
        <fullName evidence="2">Uncharacterized protein</fullName>
    </submittedName>
</protein>
<proteinExistence type="predicted"/>
<reference evidence="2" key="1">
    <citation type="submission" date="2022-09" db="EMBL/GenBank/DDBJ databases">
        <title>Fusarium specimens isolated from Avocado Roots.</title>
        <authorList>
            <person name="Stajich J."/>
            <person name="Roper C."/>
            <person name="Heimlech-Rivalta G."/>
        </authorList>
    </citation>
    <scope>NUCLEOTIDE SEQUENCE</scope>
    <source>
        <strain evidence="2">CF00136</strain>
    </source>
</reference>
<feature type="compositionally biased region" description="Polar residues" evidence="1">
    <location>
        <begin position="1"/>
        <end position="11"/>
    </location>
</feature>
<sequence length="448" mass="51075">MVTTRAKSNPATFVAATPESPTIPISSPETPETPATPPKMKRSRTCRDSPVPYKIRKTRHTPQESPRSETLDVSSNSDHDEYVELQVSEDEDQEEPVFGIKSFGQDIASPVDWSDIGRHNSLEYFQAYPHDRDSTLCVKHFLRLADGWYIRRKPMVQAQLQDMLKDGVTSKPDFSDLSLPIDEDTWAIPSLQNFKDKLSREIDSAQHRVEKEYNRVLNLTDLAPGCELGNRNQPLKCALCPDGTPDSKSDEDGHHPSEELYESLCDFKMKIRERRANCILKCGHKSPIMILGGERGDVVECEDCPHAQPANKSCWKLYKYALRIAGVRIPVEVAPARMAMNSKVGHVSVGGLHFIVDDCLNEPLIKFRSTRFSQAHEKERFDYHDESDLRTVRFALPSGAAEDNHEYDYEEEFDQYRVGIANMEKLYWRPGAFRPTRCSDYFENCSCH</sequence>
<gene>
    <name evidence="2" type="ORF">NW762_007388</name>
</gene>
<keyword evidence="3" id="KW-1185">Reference proteome</keyword>
<dbReference type="OrthoDB" id="5038369at2759"/>
<feature type="compositionally biased region" description="Low complexity" evidence="1">
    <location>
        <begin position="16"/>
        <end position="33"/>
    </location>
</feature>
<dbReference type="Proteomes" id="UP001152049">
    <property type="component" value="Unassembled WGS sequence"/>
</dbReference>
<evidence type="ECO:0000313" key="2">
    <source>
        <dbReference type="EMBL" id="KAJ4260644.1"/>
    </source>
</evidence>
<organism evidence="2 3">
    <name type="scientific">Fusarium torreyae</name>
    <dbReference type="NCBI Taxonomy" id="1237075"/>
    <lineage>
        <taxon>Eukaryota</taxon>
        <taxon>Fungi</taxon>
        <taxon>Dikarya</taxon>
        <taxon>Ascomycota</taxon>
        <taxon>Pezizomycotina</taxon>
        <taxon>Sordariomycetes</taxon>
        <taxon>Hypocreomycetidae</taxon>
        <taxon>Hypocreales</taxon>
        <taxon>Nectriaceae</taxon>
        <taxon>Fusarium</taxon>
    </lineage>
</organism>
<name>A0A9W8S174_9HYPO</name>
<dbReference type="AlphaFoldDB" id="A0A9W8S174"/>
<evidence type="ECO:0000256" key="1">
    <source>
        <dbReference type="SAM" id="MobiDB-lite"/>
    </source>
</evidence>
<comment type="caution">
    <text evidence="2">The sequence shown here is derived from an EMBL/GenBank/DDBJ whole genome shotgun (WGS) entry which is preliminary data.</text>
</comment>
<accession>A0A9W8S174</accession>
<feature type="region of interest" description="Disordered" evidence="1">
    <location>
        <begin position="1"/>
        <end position="78"/>
    </location>
</feature>
<dbReference type="EMBL" id="JAOQAZ010000013">
    <property type="protein sequence ID" value="KAJ4260644.1"/>
    <property type="molecule type" value="Genomic_DNA"/>
</dbReference>
<evidence type="ECO:0000313" key="3">
    <source>
        <dbReference type="Proteomes" id="UP001152049"/>
    </source>
</evidence>